<organism evidence="2 3">
    <name type="scientific">Agromyces aureus</name>
    <dbReference type="NCBI Taxonomy" id="453304"/>
    <lineage>
        <taxon>Bacteria</taxon>
        <taxon>Bacillati</taxon>
        <taxon>Actinomycetota</taxon>
        <taxon>Actinomycetes</taxon>
        <taxon>Micrococcales</taxon>
        <taxon>Microbacteriaceae</taxon>
        <taxon>Agromyces</taxon>
    </lineage>
</organism>
<dbReference type="KEGG" id="agy:ATC03_17180"/>
<accession>A0A191WIN6</accession>
<sequence>MPHSFPLHTDVEARCLCCESVQHFVFASPTDHVVCKHCRRHLGDDKAERRDREHVSLWRSIVEARDAAAADARTGADEAAAEAAATIGSLTAERDQLRAGAIDGSGETGAALRRDLEGELVRRAERATELTNRRLDRAMVALWQLQAFHHPDPRKPGACSCGKPLPACPESRILEGVRQEMRDWESRNLALLRDGKRHGLPAEHPEVAAAAAASGTAGRRPGVGGR</sequence>
<evidence type="ECO:0000313" key="2">
    <source>
        <dbReference type="EMBL" id="ANJ28180.1"/>
    </source>
</evidence>
<dbReference type="RefSeq" id="WP_067879792.1">
    <property type="nucleotide sequence ID" value="NZ_CP013979.1"/>
</dbReference>
<dbReference type="Proteomes" id="UP000078437">
    <property type="component" value="Chromosome"/>
</dbReference>
<protein>
    <submittedName>
        <fullName evidence="2">Uncharacterized protein</fullName>
    </submittedName>
</protein>
<reference evidence="3" key="2">
    <citation type="submission" date="2016-01" db="EMBL/GenBank/DDBJ databases">
        <title>Complete genome sequence of Agromyces aureus AR33T and comparison with related organisms.</title>
        <authorList>
            <person name="Corretto E."/>
            <person name="Antonielli L."/>
            <person name="Sessitsch A."/>
            <person name="Brader G."/>
        </authorList>
    </citation>
    <scope>NUCLEOTIDE SEQUENCE [LARGE SCALE GENOMIC DNA]</scope>
    <source>
        <strain evidence="3">AR33</strain>
    </source>
</reference>
<gene>
    <name evidence="2" type="ORF">ATC03_17180</name>
</gene>
<reference evidence="2 3" key="1">
    <citation type="journal article" date="2016" name="Int. J. Syst. Evol. Microbiol.">
        <title>Agromyces aureus sp. nov., isolated from the rhizosphere of Salix caprea L. grown in a heavy-metal-contaminated soil.</title>
        <authorList>
            <person name="Corretto E."/>
            <person name="Antonielli L."/>
            <person name="Sessitsch A."/>
            <person name="Compant S."/>
            <person name="Gorfer M."/>
            <person name="Kuffner M."/>
            <person name="Brader G."/>
        </authorList>
    </citation>
    <scope>NUCLEOTIDE SEQUENCE [LARGE SCALE GENOMIC DNA]</scope>
    <source>
        <strain evidence="2 3">AR33</strain>
    </source>
</reference>
<dbReference type="OrthoDB" id="4981521at2"/>
<evidence type="ECO:0000256" key="1">
    <source>
        <dbReference type="SAM" id="MobiDB-lite"/>
    </source>
</evidence>
<name>A0A191WIN6_9MICO</name>
<keyword evidence="3" id="KW-1185">Reference proteome</keyword>
<dbReference type="EMBL" id="CP013979">
    <property type="protein sequence ID" value="ANJ28180.1"/>
    <property type="molecule type" value="Genomic_DNA"/>
</dbReference>
<feature type="region of interest" description="Disordered" evidence="1">
    <location>
        <begin position="195"/>
        <end position="226"/>
    </location>
</feature>
<evidence type="ECO:0000313" key="3">
    <source>
        <dbReference type="Proteomes" id="UP000078437"/>
    </source>
</evidence>
<proteinExistence type="predicted"/>
<dbReference type="AlphaFoldDB" id="A0A191WIN6"/>
<dbReference type="STRING" id="453304.ATC03_17180"/>